<dbReference type="InterPro" id="IPR018833">
    <property type="entry name" value="Rv2993c-like_N"/>
</dbReference>
<dbReference type="Pfam" id="PF01557">
    <property type="entry name" value="FAA_hydrolase"/>
    <property type="match status" value="1"/>
</dbReference>
<keyword evidence="2" id="KW-0479">Metal-binding</keyword>
<dbReference type="AlphaFoldDB" id="A0A9D1DR06"/>
<reference evidence="5" key="1">
    <citation type="submission" date="2020-10" db="EMBL/GenBank/DDBJ databases">
        <authorList>
            <person name="Gilroy R."/>
        </authorList>
    </citation>
    <scope>NUCLEOTIDE SEQUENCE</scope>
    <source>
        <strain evidence="5">ChiSjej1B19-7085</strain>
    </source>
</reference>
<sequence>MKFVRFLAQGQEGIGVLTEDGRSVVPQEGFGLERRFASLTELIQEIGPDGLETIRRAAQEGKNAVPVSDVKLLSPIDRPIHDVICVGVNYRDHLTETKEKFDTSFQEPVKPVYFSKRVCHTVSPGEPIRSRMEIDPCLDYEVELGVVIGKTGTDIPRDRAEEYIFGYTIVNDVSARTLQKQHVQWYRGKSMDTFTPMGPVLVTKDEIPFPVTLDLCCRVNGETRQSSNTRYFITDIPSLIADLSRGMTLEAGDIIATGTPAGVGTAMDPPCYLKPGDVVECEIEKIGVLKNPIE</sequence>
<reference evidence="5" key="2">
    <citation type="journal article" date="2021" name="PeerJ">
        <title>Extensive microbial diversity within the chicken gut microbiome revealed by metagenomics and culture.</title>
        <authorList>
            <person name="Gilroy R."/>
            <person name="Ravi A."/>
            <person name="Getino M."/>
            <person name="Pursley I."/>
            <person name="Horton D.L."/>
            <person name="Alikhan N.F."/>
            <person name="Baker D."/>
            <person name="Gharbi K."/>
            <person name="Hall N."/>
            <person name="Watson M."/>
            <person name="Adriaenssens E.M."/>
            <person name="Foster-Nyarko E."/>
            <person name="Jarju S."/>
            <person name="Secka A."/>
            <person name="Antonio M."/>
            <person name="Oren A."/>
            <person name="Chaudhuri R.R."/>
            <person name="La Ragione R."/>
            <person name="Hildebrand F."/>
            <person name="Pallen M.J."/>
        </authorList>
    </citation>
    <scope>NUCLEOTIDE SEQUENCE</scope>
    <source>
        <strain evidence="5">ChiSjej1B19-7085</strain>
    </source>
</reference>
<comment type="caution">
    <text evidence="5">The sequence shown here is derived from an EMBL/GenBank/DDBJ whole genome shotgun (WGS) entry which is preliminary data.</text>
</comment>
<dbReference type="GO" id="GO:0019752">
    <property type="term" value="P:carboxylic acid metabolic process"/>
    <property type="evidence" value="ECO:0007669"/>
    <property type="project" value="UniProtKB-ARBA"/>
</dbReference>
<gene>
    <name evidence="5" type="ORF">IAA54_06290</name>
</gene>
<comment type="similarity">
    <text evidence="1">Belongs to the FAH family.</text>
</comment>
<protein>
    <submittedName>
        <fullName evidence="5">Fumarylacetoacetate hydrolase family protein</fullName>
    </submittedName>
</protein>
<dbReference type="InterPro" id="IPR011234">
    <property type="entry name" value="Fumarylacetoacetase-like_C"/>
</dbReference>
<dbReference type="PANTHER" id="PTHR42796">
    <property type="entry name" value="FUMARYLACETOACETATE HYDROLASE DOMAIN-CONTAINING PROTEIN 2A-RELATED"/>
    <property type="match status" value="1"/>
</dbReference>
<evidence type="ECO:0000259" key="3">
    <source>
        <dbReference type="Pfam" id="PF01557"/>
    </source>
</evidence>
<dbReference type="Gene3D" id="3.90.850.10">
    <property type="entry name" value="Fumarylacetoacetase-like, C-terminal domain"/>
    <property type="match status" value="1"/>
</dbReference>
<dbReference type="Proteomes" id="UP000886785">
    <property type="component" value="Unassembled WGS sequence"/>
</dbReference>
<evidence type="ECO:0000256" key="1">
    <source>
        <dbReference type="ARBA" id="ARBA00010211"/>
    </source>
</evidence>
<dbReference type="InterPro" id="IPR036663">
    <property type="entry name" value="Fumarylacetoacetase_C_sf"/>
</dbReference>
<dbReference type="GO" id="GO:0046872">
    <property type="term" value="F:metal ion binding"/>
    <property type="evidence" value="ECO:0007669"/>
    <property type="project" value="UniProtKB-KW"/>
</dbReference>
<dbReference type="GO" id="GO:0016853">
    <property type="term" value="F:isomerase activity"/>
    <property type="evidence" value="ECO:0007669"/>
    <property type="project" value="UniProtKB-ARBA"/>
</dbReference>
<dbReference type="FunFam" id="3.90.850.10:FF:000002">
    <property type="entry name" value="2-hydroxyhepta-2,4-diene-1,7-dioate isomerase"/>
    <property type="match status" value="1"/>
</dbReference>
<dbReference type="GO" id="GO:0016787">
    <property type="term" value="F:hydrolase activity"/>
    <property type="evidence" value="ECO:0007669"/>
    <property type="project" value="UniProtKB-KW"/>
</dbReference>
<feature type="domain" description="Rv2993c-like N-terminal" evidence="4">
    <location>
        <begin position="1"/>
        <end position="75"/>
    </location>
</feature>
<evidence type="ECO:0000256" key="2">
    <source>
        <dbReference type="ARBA" id="ARBA00022723"/>
    </source>
</evidence>
<dbReference type="SUPFAM" id="SSF56529">
    <property type="entry name" value="FAH"/>
    <property type="match status" value="1"/>
</dbReference>
<dbReference type="EMBL" id="DVHF01000074">
    <property type="protein sequence ID" value="HIR57259.1"/>
    <property type="molecule type" value="Genomic_DNA"/>
</dbReference>
<keyword evidence="5" id="KW-0378">Hydrolase</keyword>
<feature type="domain" description="Fumarylacetoacetase-like C-terminal" evidence="3">
    <location>
        <begin position="83"/>
        <end position="293"/>
    </location>
</feature>
<evidence type="ECO:0000313" key="5">
    <source>
        <dbReference type="EMBL" id="HIR57259.1"/>
    </source>
</evidence>
<accession>A0A9D1DR06</accession>
<dbReference type="InterPro" id="IPR051121">
    <property type="entry name" value="FAH"/>
</dbReference>
<dbReference type="PANTHER" id="PTHR42796:SF4">
    <property type="entry name" value="FUMARYLACETOACETATE HYDROLASE DOMAIN-CONTAINING PROTEIN 2A"/>
    <property type="match status" value="1"/>
</dbReference>
<organism evidence="5 6">
    <name type="scientific">Candidatus Gallacutalibacter pullicola</name>
    <dbReference type="NCBI Taxonomy" id="2840830"/>
    <lineage>
        <taxon>Bacteria</taxon>
        <taxon>Bacillati</taxon>
        <taxon>Bacillota</taxon>
        <taxon>Clostridia</taxon>
        <taxon>Eubacteriales</taxon>
        <taxon>Candidatus Gallacutalibacter</taxon>
    </lineage>
</organism>
<proteinExistence type="inferred from homology"/>
<evidence type="ECO:0000259" key="4">
    <source>
        <dbReference type="Pfam" id="PF10370"/>
    </source>
</evidence>
<dbReference type="Pfam" id="PF10370">
    <property type="entry name" value="Rv2993c-like_N"/>
    <property type="match status" value="1"/>
</dbReference>
<evidence type="ECO:0000313" key="6">
    <source>
        <dbReference type="Proteomes" id="UP000886785"/>
    </source>
</evidence>
<name>A0A9D1DR06_9FIRM</name>